<dbReference type="KEGG" id="gbi:PG2T_01010"/>
<dbReference type="Proteomes" id="UP000092952">
    <property type="component" value="Chromosome"/>
</dbReference>
<dbReference type="RefSeq" id="WP_068802424.1">
    <property type="nucleotide sequence ID" value="NZ_CP014671.1"/>
</dbReference>
<keyword evidence="2" id="KW-1185">Reference proteome</keyword>
<protein>
    <recommendedName>
        <fullName evidence="3">YaeQ family protein</fullName>
    </recommendedName>
</protein>
<evidence type="ECO:0000313" key="2">
    <source>
        <dbReference type="Proteomes" id="UP000092952"/>
    </source>
</evidence>
<dbReference type="SUPFAM" id="SSF52980">
    <property type="entry name" value="Restriction endonuclease-like"/>
    <property type="match status" value="1"/>
</dbReference>
<gene>
    <name evidence="1" type="ORF">PG2T_01010</name>
</gene>
<dbReference type="Gene3D" id="3.10.640.10">
    <property type="entry name" value="Restriction endonuclease-like alpha-beta roll domain"/>
    <property type="match status" value="1"/>
</dbReference>
<dbReference type="PIRSF" id="PIRSF011484">
    <property type="entry name" value="YaeQ"/>
    <property type="match status" value="1"/>
</dbReference>
<name>A0A1B1YQ80_9GAMM</name>
<evidence type="ECO:0008006" key="3">
    <source>
        <dbReference type="Google" id="ProtNLM"/>
    </source>
</evidence>
<dbReference type="STRING" id="1810504.PG2T_01010"/>
<accession>A0A1B1YQ80</accession>
<dbReference type="InParanoid" id="A0A1B1YQ80"/>
<evidence type="ECO:0000313" key="1">
    <source>
        <dbReference type="EMBL" id="ANX02911.1"/>
    </source>
</evidence>
<dbReference type="FunCoup" id="A0A1B1YQ80">
    <property type="interactions" value="25"/>
</dbReference>
<dbReference type="InterPro" id="IPR011335">
    <property type="entry name" value="Restrct_endonuc-II-like"/>
</dbReference>
<reference evidence="2" key="1">
    <citation type="submission" date="2016-03" db="EMBL/GenBank/DDBJ databases">
        <title>Complete genome sequence of Solimmundus cernigliae, representing a novel lineage of polycyclic aromatic hydrocarbon degraders within the Gammaproteobacteria.</title>
        <authorList>
            <person name="Singleton D.R."/>
            <person name="Dickey A.N."/>
            <person name="Scholl E.H."/>
            <person name="Wright F.A."/>
            <person name="Aitken M.D."/>
        </authorList>
    </citation>
    <scope>NUCLEOTIDE SEQUENCE [LARGE SCALE GENOMIC DNA]</scope>
    <source>
        <strain evidence="2">TR3.2</strain>
    </source>
</reference>
<dbReference type="Pfam" id="PF07152">
    <property type="entry name" value="YaeQ"/>
    <property type="match status" value="1"/>
</dbReference>
<proteinExistence type="predicted"/>
<dbReference type="SMART" id="SM01322">
    <property type="entry name" value="YaeQ"/>
    <property type="match status" value="1"/>
</dbReference>
<dbReference type="AlphaFoldDB" id="A0A1B1YQ80"/>
<dbReference type="EMBL" id="CP014671">
    <property type="protein sequence ID" value="ANX02911.1"/>
    <property type="molecule type" value="Genomic_DNA"/>
</dbReference>
<dbReference type="InterPro" id="IPR009822">
    <property type="entry name" value="YaeQ"/>
</dbReference>
<dbReference type="PANTHER" id="PTHR38784:SF1">
    <property type="entry name" value="SUCROSE PHOSPHORYLASE"/>
    <property type="match status" value="1"/>
</dbReference>
<dbReference type="OrthoDB" id="5293309at2"/>
<sequence length="181" mass="20405">MALKATIYKVDLQIADMDRHYYAEHNLTLARHPSETDERMMARVLMYALNAQEGIAFTRGLSEADEPEIWVKDLTGQITLWIDIGQPDEARLRKACGRAGQVIALCHSSSCDLWWKQIQSKLTRLTNLSVLQLPVADSQALAALAQRTMRLQCLVQDDEVWISTDAERVSVRLSPLKVAAQ</sequence>
<dbReference type="InterPro" id="IPR038590">
    <property type="entry name" value="YaeQ_sf"/>
</dbReference>
<organism evidence="1 2">
    <name type="scientific">Immundisolibacter cernigliae</name>
    <dbReference type="NCBI Taxonomy" id="1810504"/>
    <lineage>
        <taxon>Bacteria</taxon>
        <taxon>Pseudomonadati</taxon>
        <taxon>Pseudomonadota</taxon>
        <taxon>Gammaproteobacteria</taxon>
        <taxon>Immundisolibacterales</taxon>
        <taxon>Immundisolibacteraceae</taxon>
        <taxon>Immundisolibacter</taxon>
    </lineage>
</organism>
<dbReference type="CDD" id="cd22368">
    <property type="entry name" value="YaeQ-like"/>
    <property type="match status" value="1"/>
</dbReference>
<dbReference type="PANTHER" id="PTHR38784">
    <property type="entry name" value="SUCROSE PHOSPHORYLASE"/>
    <property type="match status" value="1"/>
</dbReference>